<dbReference type="RefSeq" id="WP_097128556.1">
    <property type="nucleotide sequence ID" value="NZ_OCMT01000001.1"/>
</dbReference>
<organism evidence="6 7">
    <name type="scientific">Pedobacter xixiisoli</name>
    <dbReference type="NCBI Taxonomy" id="1476464"/>
    <lineage>
        <taxon>Bacteria</taxon>
        <taxon>Pseudomonadati</taxon>
        <taxon>Bacteroidota</taxon>
        <taxon>Sphingobacteriia</taxon>
        <taxon>Sphingobacteriales</taxon>
        <taxon>Sphingobacteriaceae</taxon>
        <taxon>Pedobacter</taxon>
    </lineage>
</organism>
<evidence type="ECO:0000259" key="4">
    <source>
        <dbReference type="Pfam" id="PF07695"/>
    </source>
</evidence>
<dbReference type="OrthoDB" id="9783459at2"/>
<feature type="transmembrane region" description="Helical" evidence="2">
    <location>
        <begin position="337"/>
        <end position="359"/>
    </location>
</feature>
<feature type="domain" description="7TM-DISM receptor extracellular" evidence="4">
    <location>
        <begin position="187"/>
        <end position="392"/>
    </location>
</feature>
<name>A0A285ZRS3_9SPHI</name>
<proteinExistence type="predicted"/>
<keyword evidence="2" id="KW-0472">Membrane</keyword>
<keyword evidence="2" id="KW-1133">Transmembrane helix</keyword>
<dbReference type="InterPro" id="IPR011622">
    <property type="entry name" value="7TMR_DISM_rcpt_extracell_dom2"/>
</dbReference>
<evidence type="ECO:0000259" key="5">
    <source>
        <dbReference type="Pfam" id="PF07696"/>
    </source>
</evidence>
<dbReference type="Pfam" id="PF07696">
    <property type="entry name" value="7TMR-DISMED2"/>
    <property type="match status" value="1"/>
</dbReference>
<evidence type="ECO:0000256" key="2">
    <source>
        <dbReference type="SAM" id="Phobius"/>
    </source>
</evidence>
<evidence type="ECO:0000313" key="7">
    <source>
        <dbReference type="Proteomes" id="UP000219281"/>
    </source>
</evidence>
<accession>A0A285ZRS3</accession>
<keyword evidence="1" id="KW-0175">Coiled coil</keyword>
<evidence type="ECO:0000256" key="1">
    <source>
        <dbReference type="SAM" id="Coils"/>
    </source>
</evidence>
<feature type="chain" id="PRO_5013035593" evidence="3">
    <location>
        <begin position="24"/>
        <end position="641"/>
    </location>
</feature>
<dbReference type="Pfam" id="PF07695">
    <property type="entry name" value="7TMR-DISM_7TM"/>
    <property type="match status" value="1"/>
</dbReference>
<feature type="transmembrane region" description="Helical" evidence="2">
    <location>
        <begin position="310"/>
        <end position="330"/>
    </location>
</feature>
<feature type="coiled-coil region" evidence="1">
    <location>
        <begin position="393"/>
        <end position="467"/>
    </location>
</feature>
<feature type="domain" description="7TM-DISM receptor extracellular" evidence="5">
    <location>
        <begin position="44"/>
        <end position="174"/>
    </location>
</feature>
<keyword evidence="2" id="KW-0812">Transmembrane</keyword>
<gene>
    <name evidence="6" type="ORF">SAMN06297358_0621</name>
</gene>
<reference evidence="7" key="1">
    <citation type="submission" date="2017-09" db="EMBL/GenBank/DDBJ databases">
        <authorList>
            <person name="Varghese N."/>
            <person name="Submissions S."/>
        </authorList>
    </citation>
    <scope>NUCLEOTIDE SEQUENCE [LARGE SCALE GENOMIC DNA]</scope>
    <source>
        <strain evidence="7">CGMCC 1.12803</strain>
    </source>
</reference>
<dbReference type="EMBL" id="OCMT01000001">
    <property type="protein sequence ID" value="SOD12351.1"/>
    <property type="molecule type" value="Genomic_DNA"/>
</dbReference>
<dbReference type="AlphaFoldDB" id="A0A285ZRS3"/>
<sequence length="641" mass="76084">MFKMLLRTAVFLLFLFCFISADAQKAVVFNKKSYEHIFVRGEIVALEDPESKLTFEEISSETYHHKFLTNVDYYPKNYNRNSSYWYRIKVRFEEDLDKSSVIEFFDQVTDYIDAYVPDQDGKYIHAKTGADLAFNERLFKHKNFEFLIKNLKKGDYYYYFKVKSKDRVNVIIVFRTVERFIQYGLTEYLTYGLFYGMIFIFSFHNLLMYLAVRRKQYLYYILYIISVGLYEVSIDGIAYQYLWPQHPVWNEYAYGIALFCISSFALIFTKELLHVKQKAPFYFKLINIVLALRLLFFLLCLFYNPDWFKYKFIEFIPLSVGFITGIYILWRKKYRPARFFVVGYSFLFLGFVIKIIHILGYARHIPGALGYYSLSFGFLLEMVFLSFAIGDQVRILKRKKENAQKQIIKQMQLNAEMQENLNRELEAKVEQRTTEVKKQAIALQQQNETIEQQNEELLLKNTLLQDQSEEISRMNVLLEKDNINLKTSIEKVTDARVNATELDFDEFSQKYPDKESCYKFLSELKWESGYSCLKCHHTNYCNGKVPYNRRCTKCAYEESVLHHTIFENNRIPINKAFYLVYLMYNSKGTISSHKLSDKLGIRQSTCWTYASKVKKVMEERKKDLRGSGKSGWSKIVLDKKA</sequence>
<keyword evidence="7" id="KW-1185">Reference proteome</keyword>
<feature type="signal peptide" evidence="3">
    <location>
        <begin position="1"/>
        <end position="23"/>
    </location>
</feature>
<evidence type="ECO:0000313" key="6">
    <source>
        <dbReference type="EMBL" id="SOD12351.1"/>
    </source>
</evidence>
<dbReference type="Gene3D" id="2.60.40.2380">
    <property type="match status" value="1"/>
</dbReference>
<feature type="transmembrane region" description="Helical" evidence="2">
    <location>
        <begin position="371"/>
        <end position="390"/>
    </location>
</feature>
<keyword evidence="3" id="KW-0732">Signal</keyword>
<feature type="transmembrane region" description="Helical" evidence="2">
    <location>
        <begin position="281"/>
        <end position="304"/>
    </location>
</feature>
<evidence type="ECO:0000256" key="3">
    <source>
        <dbReference type="SAM" id="SignalP"/>
    </source>
</evidence>
<dbReference type="InterPro" id="IPR011623">
    <property type="entry name" value="7TMR_DISM_rcpt_extracell_dom1"/>
</dbReference>
<feature type="transmembrane region" description="Helical" evidence="2">
    <location>
        <begin position="217"/>
        <end position="240"/>
    </location>
</feature>
<feature type="transmembrane region" description="Helical" evidence="2">
    <location>
        <begin position="188"/>
        <end position="210"/>
    </location>
</feature>
<feature type="transmembrane region" description="Helical" evidence="2">
    <location>
        <begin position="252"/>
        <end position="269"/>
    </location>
</feature>
<protein>
    <submittedName>
        <fullName evidence="6">7TMR-DISM extracellular 2</fullName>
    </submittedName>
</protein>
<dbReference type="Proteomes" id="UP000219281">
    <property type="component" value="Unassembled WGS sequence"/>
</dbReference>